<dbReference type="AlphaFoldDB" id="A0A098GGR1"/>
<keyword evidence="1" id="KW-0472">Membrane</keyword>
<feature type="transmembrane region" description="Helical" evidence="1">
    <location>
        <begin position="144"/>
        <end position="166"/>
    </location>
</feature>
<dbReference type="EMBL" id="FMVN01000006">
    <property type="protein sequence ID" value="SCY32133.1"/>
    <property type="molecule type" value="Genomic_DNA"/>
</dbReference>
<reference evidence="2" key="2">
    <citation type="submission" date="2014-09" db="EMBL/GenBank/DDBJ databases">
        <authorList>
            <person name="GOMEZ-VALERO Laura"/>
        </authorList>
    </citation>
    <scope>NUCLEOTIDE SEQUENCE</scope>
    <source>
        <strain evidence="2">ATCC33218</strain>
    </source>
</reference>
<dbReference type="STRING" id="451.B6N58_06595"/>
<accession>A0A098GGR1</accession>
<name>A0A098GGR1_LEGMI</name>
<dbReference type="HOGENOM" id="CLU_1008081_0_0_6"/>
<dbReference type="KEGG" id="tmc:LMI_1880"/>
<sequence>MLRLTNRLFIQALELFFRNKLYIFLPFICSLLSLLGIILISYDVHWINVSNESDIYTITPQYYWYLQIAIFLILLLIIIGINTLSSAVLVYMASFNLKGNTISLKEALQQCWLQRNALLSWGIFFVCAGFILSLISRIGKADRFILSAASAGWHVLVYLIMPYIILEKLSPSAAFEKSTQSFVKTAVFQVNVLFLLGLYLAPLTIPLYLAQKVMPLGYQEIFHDILFYGFIFLGLVWLIWGNAVNSILKTAYYLKINGQNDLLFLKDEDVEKIIQQ</sequence>
<keyword evidence="1" id="KW-1133">Transmembrane helix</keyword>
<keyword evidence="5" id="KW-1185">Reference proteome</keyword>
<keyword evidence="1" id="KW-0812">Transmembrane</keyword>
<dbReference type="Proteomes" id="UP000032414">
    <property type="component" value="Chromosome I"/>
</dbReference>
<evidence type="ECO:0000313" key="2">
    <source>
        <dbReference type="EMBL" id="CEG61172.1"/>
    </source>
</evidence>
<reference evidence="4" key="1">
    <citation type="submission" date="2014-09" db="EMBL/GenBank/DDBJ databases">
        <authorList>
            <person name="Gomez-Valero L."/>
        </authorList>
    </citation>
    <scope>NUCLEOTIDE SEQUENCE [LARGE SCALE GENOMIC DNA]</scope>
    <source>
        <strain evidence="4">ATCC33218</strain>
    </source>
</reference>
<gene>
    <name evidence="2" type="ORF">LMI_1880</name>
    <name evidence="3" type="ORF">SAMN02982997_01384</name>
</gene>
<evidence type="ECO:0000313" key="5">
    <source>
        <dbReference type="Proteomes" id="UP000182998"/>
    </source>
</evidence>
<feature type="transmembrane region" description="Helical" evidence="1">
    <location>
        <begin position="116"/>
        <end position="138"/>
    </location>
</feature>
<evidence type="ECO:0000256" key="1">
    <source>
        <dbReference type="SAM" id="Phobius"/>
    </source>
</evidence>
<feature type="transmembrane region" description="Helical" evidence="1">
    <location>
        <begin position="21"/>
        <end position="42"/>
    </location>
</feature>
<feature type="transmembrane region" description="Helical" evidence="1">
    <location>
        <begin position="221"/>
        <end position="240"/>
    </location>
</feature>
<dbReference type="PATRIC" id="fig|451.8.peg.1422"/>
<evidence type="ECO:0008006" key="6">
    <source>
        <dbReference type="Google" id="ProtNLM"/>
    </source>
</evidence>
<protein>
    <recommendedName>
        <fullName evidence="6">Transmembrane protein</fullName>
    </recommendedName>
</protein>
<evidence type="ECO:0000313" key="3">
    <source>
        <dbReference type="EMBL" id="SCY32133.1"/>
    </source>
</evidence>
<dbReference type="EMBL" id="LN614830">
    <property type="protein sequence ID" value="CEG61172.1"/>
    <property type="molecule type" value="Genomic_DNA"/>
</dbReference>
<feature type="transmembrane region" description="Helical" evidence="1">
    <location>
        <begin position="186"/>
        <end position="209"/>
    </location>
</feature>
<feature type="transmembrane region" description="Helical" evidence="1">
    <location>
        <begin position="62"/>
        <end position="95"/>
    </location>
</feature>
<evidence type="ECO:0000313" key="4">
    <source>
        <dbReference type="Proteomes" id="UP000032414"/>
    </source>
</evidence>
<organism evidence="2 4">
    <name type="scientific">Legionella micdadei</name>
    <name type="common">Tatlockia micdadei</name>
    <dbReference type="NCBI Taxonomy" id="451"/>
    <lineage>
        <taxon>Bacteria</taxon>
        <taxon>Pseudomonadati</taxon>
        <taxon>Pseudomonadota</taxon>
        <taxon>Gammaproteobacteria</taxon>
        <taxon>Legionellales</taxon>
        <taxon>Legionellaceae</taxon>
        <taxon>Legionella</taxon>
    </lineage>
</organism>
<reference evidence="3 5" key="3">
    <citation type="submission" date="2016-10" db="EMBL/GenBank/DDBJ databases">
        <authorList>
            <person name="Varghese N."/>
            <person name="Submissions S."/>
        </authorList>
    </citation>
    <scope>NUCLEOTIDE SEQUENCE [LARGE SCALE GENOMIC DNA]</scope>
    <source>
        <strain evidence="3 5">ATCC 33218</strain>
    </source>
</reference>
<dbReference type="Proteomes" id="UP000182998">
    <property type="component" value="Unassembled WGS sequence"/>
</dbReference>
<proteinExistence type="predicted"/>